<evidence type="ECO:0000256" key="4">
    <source>
        <dbReference type="ARBA" id="ARBA00022989"/>
    </source>
</evidence>
<dbReference type="InterPro" id="IPR025640">
    <property type="entry name" value="GYF_2"/>
</dbReference>
<evidence type="ECO:0000313" key="10">
    <source>
        <dbReference type="Proteomes" id="UP001073122"/>
    </source>
</evidence>
<dbReference type="PANTHER" id="PTHR36115">
    <property type="entry name" value="PROLINE-RICH ANTIGEN HOMOLOG-RELATED"/>
    <property type="match status" value="1"/>
</dbReference>
<evidence type="ECO:0000313" key="9">
    <source>
        <dbReference type="EMBL" id="MCX8523166.1"/>
    </source>
</evidence>
<accession>A0ABT3XPX0</accession>
<evidence type="ECO:0000259" key="8">
    <source>
        <dbReference type="Pfam" id="PF14237"/>
    </source>
</evidence>
<dbReference type="Pfam" id="PF14237">
    <property type="entry name" value="GYF_2"/>
    <property type="match status" value="1"/>
</dbReference>
<dbReference type="PANTHER" id="PTHR36115:SF4">
    <property type="entry name" value="MEMBRANE PROTEIN"/>
    <property type="match status" value="1"/>
</dbReference>
<comment type="subcellular location">
    <subcellularLocation>
        <location evidence="1">Cell membrane</location>
        <topology evidence="1">Multi-pass membrane protein</topology>
    </subcellularLocation>
</comment>
<dbReference type="RefSeq" id="WP_267264485.1">
    <property type="nucleotide sequence ID" value="NZ_JAOVZW010000003.1"/>
</dbReference>
<evidence type="ECO:0000256" key="1">
    <source>
        <dbReference type="ARBA" id="ARBA00004651"/>
    </source>
</evidence>
<gene>
    <name evidence="9" type="ORF">OF897_04420</name>
</gene>
<dbReference type="Proteomes" id="UP001073122">
    <property type="component" value="Unassembled WGS sequence"/>
</dbReference>
<keyword evidence="3 6" id="KW-0812">Transmembrane</keyword>
<dbReference type="Pfam" id="PF06271">
    <property type="entry name" value="RDD"/>
    <property type="match status" value="1"/>
</dbReference>
<feature type="domain" description="GYF" evidence="8">
    <location>
        <begin position="5"/>
        <end position="50"/>
    </location>
</feature>
<evidence type="ECO:0000256" key="5">
    <source>
        <dbReference type="ARBA" id="ARBA00023136"/>
    </source>
</evidence>
<keyword evidence="10" id="KW-1185">Reference proteome</keyword>
<feature type="domain" description="RDD" evidence="7">
    <location>
        <begin position="128"/>
        <end position="211"/>
    </location>
</feature>
<sequence>MEQKYFIHDGVGKKGPYTLEELRKLEIKRYTLIWHVALNNWTEADKLYELKSLFETTLPPINLSKEIQKVPPSLPQTTNIDYRIGRIEYLKDNTLQIHYENVTIQYRYANFGERLLARILDIFIIIIPAAIIPILPGWLYFALMQCSESQQTIGQKALNIKLLSTDGAKINFGQSTGRFFANILNVFTFFIGFLMFFFNKRNQCLHDSLAGTIVVSEIRRINKY</sequence>
<dbReference type="InterPro" id="IPR010432">
    <property type="entry name" value="RDD"/>
</dbReference>
<feature type="transmembrane region" description="Helical" evidence="6">
    <location>
        <begin position="179"/>
        <end position="198"/>
    </location>
</feature>
<evidence type="ECO:0000256" key="2">
    <source>
        <dbReference type="ARBA" id="ARBA00022475"/>
    </source>
</evidence>
<dbReference type="InterPro" id="IPR051791">
    <property type="entry name" value="Pra-immunoreactive"/>
</dbReference>
<keyword evidence="4 6" id="KW-1133">Transmembrane helix</keyword>
<dbReference type="EMBL" id="JAOVZW010000003">
    <property type="protein sequence ID" value="MCX8523166.1"/>
    <property type="molecule type" value="Genomic_DNA"/>
</dbReference>
<comment type="caution">
    <text evidence="9">The sequence shown here is derived from an EMBL/GenBank/DDBJ whole genome shotgun (WGS) entry which is preliminary data.</text>
</comment>
<evidence type="ECO:0000259" key="7">
    <source>
        <dbReference type="Pfam" id="PF06271"/>
    </source>
</evidence>
<protein>
    <submittedName>
        <fullName evidence="9">RDD family protein</fullName>
    </submittedName>
</protein>
<evidence type="ECO:0000256" key="6">
    <source>
        <dbReference type="SAM" id="Phobius"/>
    </source>
</evidence>
<name>A0ABT3XPX0_9FLAO</name>
<reference evidence="9" key="1">
    <citation type="submission" date="2022-10" db="EMBL/GenBank/DDBJ databases">
        <title>Chryseobacterium sp. nov., a novel bacterial species.</title>
        <authorList>
            <person name="Cao Y."/>
        </authorList>
    </citation>
    <scope>NUCLEOTIDE SEQUENCE</scope>
    <source>
        <strain evidence="9">CCTCC AB2015118</strain>
    </source>
</reference>
<evidence type="ECO:0000256" key="3">
    <source>
        <dbReference type="ARBA" id="ARBA00022692"/>
    </source>
</evidence>
<keyword evidence="5 6" id="KW-0472">Membrane</keyword>
<proteinExistence type="predicted"/>
<keyword evidence="2" id="KW-1003">Cell membrane</keyword>
<organism evidence="9 10">
    <name type="scientific">Chryseobacterium formosus</name>
    <dbReference type="NCBI Taxonomy" id="1537363"/>
    <lineage>
        <taxon>Bacteria</taxon>
        <taxon>Pseudomonadati</taxon>
        <taxon>Bacteroidota</taxon>
        <taxon>Flavobacteriia</taxon>
        <taxon>Flavobacteriales</taxon>
        <taxon>Weeksellaceae</taxon>
        <taxon>Chryseobacterium group</taxon>
        <taxon>Chryseobacterium</taxon>
    </lineage>
</organism>
<feature type="transmembrane region" description="Helical" evidence="6">
    <location>
        <begin position="115"/>
        <end position="135"/>
    </location>
</feature>